<evidence type="ECO:0000256" key="1">
    <source>
        <dbReference type="ARBA" id="ARBA00023015"/>
    </source>
</evidence>
<dbReference type="SMART" id="SM00345">
    <property type="entry name" value="HTH_GNTR"/>
    <property type="match status" value="1"/>
</dbReference>
<dbReference type="Pfam" id="PF07729">
    <property type="entry name" value="FCD"/>
    <property type="match status" value="1"/>
</dbReference>
<keyword evidence="3" id="KW-0804">Transcription</keyword>
<dbReference type="PANTHER" id="PTHR43537:SF47">
    <property type="entry name" value="REGULATORY PROTEIN GNTR HTH"/>
    <property type="match status" value="1"/>
</dbReference>
<dbReference type="PRINTS" id="PR00035">
    <property type="entry name" value="HTHGNTR"/>
</dbReference>
<sequence>MEKSNRLFEKIAADIRKKIENKTFPSGTKLPSEPALMEFYNVGRSTIREAIKSLTLSGILTVQQGLGTIINEIPSEPLEQRLRGSDFEDINYVRAMLEREIVALCALNRNDEDLKEMEAALTLRKQCIEKGKRQECIAADVNFHLAIAKGSGNTVLFDLYKSFTNIIKDFFSRREPAGITHFAMSHHLHQDLHQAILQQNTHHALSIITNILNNNH</sequence>
<dbReference type="InterPro" id="IPR000524">
    <property type="entry name" value="Tscrpt_reg_HTH_GntR"/>
</dbReference>
<dbReference type="InterPro" id="IPR036388">
    <property type="entry name" value="WH-like_DNA-bd_sf"/>
</dbReference>
<feature type="domain" description="HTH gntR-type" evidence="4">
    <location>
        <begin position="5"/>
        <end position="73"/>
    </location>
</feature>
<dbReference type="OrthoDB" id="9799482at2"/>
<protein>
    <submittedName>
        <fullName evidence="5">Transcriptional regulator</fullName>
    </submittedName>
</protein>
<dbReference type="PANTHER" id="PTHR43537">
    <property type="entry name" value="TRANSCRIPTIONAL REGULATOR, GNTR FAMILY"/>
    <property type="match status" value="1"/>
</dbReference>
<dbReference type="AlphaFoldDB" id="A0A0T5VVD0"/>
<dbReference type="GO" id="GO:0003700">
    <property type="term" value="F:DNA-binding transcription factor activity"/>
    <property type="evidence" value="ECO:0007669"/>
    <property type="project" value="InterPro"/>
</dbReference>
<dbReference type="RefSeq" id="WP_057930389.1">
    <property type="nucleotide sequence ID" value="NZ_LMZQ01000001.1"/>
</dbReference>
<proteinExistence type="predicted"/>
<dbReference type="GO" id="GO:0003677">
    <property type="term" value="F:DNA binding"/>
    <property type="evidence" value="ECO:0007669"/>
    <property type="project" value="UniProtKB-KW"/>
</dbReference>
<dbReference type="Gene3D" id="1.10.10.10">
    <property type="entry name" value="Winged helix-like DNA-binding domain superfamily/Winged helix DNA-binding domain"/>
    <property type="match status" value="1"/>
</dbReference>
<dbReference type="SMART" id="SM00895">
    <property type="entry name" value="FCD"/>
    <property type="match status" value="1"/>
</dbReference>
<dbReference type="InterPro" id="IPR011711">
    <property type="entry name" value="GntR_C"/>
</dbReference>
<dbReference type="InterPro" id="IPR036390">
    <property type="entry name" value="WH_DNA-bd_sf"/>
</dbReference>
<evidence type="ECO:0000313" key="5">
    <source>
        <dbReference type="EMBL" id="KRT17760.1"/>
    </source>
</evidence>
<keyword evidence="6" id="KW-1185">Reference proteome</keyword>
<reference evidence="5 6" key="1">
    <citation type="submission" date="2015-11" db="EMBL/GenBank/DDBJ databases">
        <title>Sequence of Pedobacter ginsenosidimutans.</title>
        <authorList>
            <person name="Carson E."/>
            <person name="Keyser V."/>
            <person name="Newman J."/>
            <person name="Miller J."/>
        </authorList>
    </citation>
    <scope>NUCLEOTIDE SEQUENCE [LARGE SCALE GENOMIC DNA]</scope>
    <source>
        <strain evidence="5 6">KACC 14530</strain>
    </source>
</reference>
<organism evidence="5 6">
    <name type="scientific">Pedobacter ginsenosidimutans</name>
    <dbReference type="NCBI Taxonomy" id="687842"/>
    <lineage>
        <taxon>Bacteria</taxon>
        <taxon>Pseudomonadati</taxon>
        <taxon>Bacteroidota</taxon>
        <taxon>Sphingobacteriia</taxon>
        <taxon>Sphingobacteriales</taxon>
        <taxon>Sphingobacteriaceae</taxon>
        <taxon>Pedobacter</taxon>
    </lineage>
</organism>
<keyword evidence="1" id="KW-0805">Transcription regulation</keyword>
<dbReference type="SUPFAM" id="SSF48008">
    <property type="entry name" value="GntR ligand-binding domain-like"/>
    <property type="match status" value="1"/>
</dbReference>
<evidence type="ECO:0000256" key="2">
    <source>
        <dbReference type="ARBA" id="ARBA00023125"/>
    </source>
</evidence>
<evidence type="ECO:0000313" key="6">
    <source>
        <dbReference type="Proteomes" id="UP000051950"/>
    </source>
</evidence>
<gene>
    <name evidence="5" type="ORF">ASU31_00230</name>
</gene>
<dbReference type="Gene3D" id="1.20.120.530">
    <property type="entry name" value="GntR ligand-binding domain-like"/>
    <property type="match status" value="1"/>
</dbReference>
<dbReference type="InterPro" id="IPR008920">
    <property type="entry name" value="TF_FadR/GntR_C"/>
</dbReference>
<dbReference type="Proteomes" id="UP000051950">
    <property type="component" value="Unassembled WGS sequence"/>
</dbReference>
<dbReference type="SUPFAM" id="SSF46785">
    <property type="entry name" value="Winged helix' DNA-binding domain"/>
    <property type="match status" value="1"/>
</dbReference>
<dbReference type="Pfam" id="PF00392">
    <property type="entry name" value="GntR"/>
    <property type="match status" value="1"/>
</dbReference>
<name>A0A0T5VVD0_9SPHI</name>
<evidence type="ECO:0000259" key="4">
    <source>
        <dbReference type="PROSITE" id="PS50949"/>
    </source>
</evidence>
<comment type="caution">
    <text evidence="5">The sequence shown here is derived from an EMBL/GenBank/DDBJ whole genome shotgun (WGS) entry which is preliminary data.</text>
</comment>
<evidence type="ECO:0000256" key="3">
    <source>
        <dbReference type="ARBA" id="ARBA00023163"/>
    </source>
</evidence>
<dbReference type="CDD" id="cd07377">
    <property type="entry name" value="WHTH_GntR"/>
    <property type="match status" value="1"/>
</dbReference>
<dbReference type="EMBL" id="LMZQ01000001">
    <property type="protein sequence ID" value="KRT17760.1"/>
    <property type="molecule type" value="Genomic_DNA"/>
</dbReference>
<dbReference type="STRING" id="687842.ASU31_00230"/>
<keyword evidence="2" id="KW-0238">DNA-binding</keyword>
<dbReference type="PROSITE" id="PS50949">
    <property type="entry name" value="HTH_GNTR"/>
    <property type="match status" value="1"/>
</dbReference>
<accession>A0A0T5VVD0</accession>